<dbReference type="SUPFAM" id="SSF50692">
    <property type="entry name" value="ADC-like"/>
    <property type="match status" value="1"/>
</dbReference>
<dbReference type="Pfam" id="PF00384">
    <property type="entry name" value="Molybdopterin"/>
    <property type="match status" value="1"/>
</dbReference>
<reference evidence="7 8" key="1">
    <citation type="submission" date="2020-08" db="EMBL/GenBank/DDBJ databases">
        <title>Functional genomics of gut bacteria from endangered species of beetles.</title>
        <authorList>
            <person name="Carlos-Shanley C."/>
        </authorList>
    </citation>
    <scope>NUCLEOTIDE SEQUENCE [LARGE SCALE GENOMIC DNA]</scope>
    <source>
        <strain evidence="7 8">S00245</strain>
    </source>
</reference>
<dbReference type="Pfam" id="PF04879">
    <property type="entry name" value="Molybdop_Fe4S4"/>
    <property type="match status" value="1"/>
</dbReference>
<comment type="caution">
    <text evidence="7">The sequence shown here is derived from an EMBL/GenBank/DDBJ whole genome shotgun (WGS) entry which is preliminary data.</text>
</comment>
<dbReference type="SMART" id="SM00926">
    <property type="entry name" value="Molybdop_Fe4S4"/>
    <property type="match status" value="1"/>
</dbReference>
<protein>
    <submittedName>
        <fullName evidence="7">Anaerobic selenocysteine-containing dehydrogenase</fullName>
    </submittedName>
</protein>
<dbReference type="GO" id="GO:0016491">
    <property type="term" value="F:oxidoreductase activity"/>
    <property type="evidence" value="ECO:0007669"/>
    <property type="project" value="InterPro"/>
</dbReference>
<evidence type="ECO:0000256" key="3">
    <source>
        <dbReference type="ARBA" id="ARBA00023004"/>
    </source>
</evidence>
<comment type="similarity">
    <text evidence="1">Belongs to the prokaryotic molybdopterin-containing oxidoreductase family.</text>
</comment>
<gene>
    <name evidence="7" type="ORF">HNO88_003771</name>
</gene>
<name>A0A7W7KDX5_9SPHN</name>
<evidence type="ECO:0000256" key="4">
    <source>
        <dbReference type="ARBA" id="ARBA00023014"/>
    </source>
</evidence>
<dbReference type="Gene3D" id="2.40.40.20">
    <property type="match status" value="1"/>
</dbReference>
<keyword evidence="2" id="KW-0479">Metal-binding</keyword>
<organism evidence="7 8">
    <name type="scientific">Novosphingobium chloroacetimidivorans</name>
    <dbReference type="NCBI Taxonomy" id="1428314"/>
    <lineage>
        <taxon>Bacteria</taxon>
        <taxon>Pseudomonadati</taxon>
        <taxon>Pseudomonadota</taxon>
        <taxon>Alphaproteobacteria</taxon>
        <taxon>Sphingomonadales</taxon>
        <taxon>Sphingomonadaceae</taxon>
        <taxon>Novosphingobium</taxon>
    </lineage>
</organism>
<dbReference type="InterPro" id="IPR006656">
    <property type="entry name" value="Mopterin_OxRdtase"/>
</dbReference>
<evidence type="ECO:0000256" key="2">
    <source>
        <dbReference type="ARBA" id="ARBA00022723"/>
    </source>
</evidence>
<dbReference type="AlphaFoldDB" id="A0A7W7KDX5"/>
<dbReference type="Pfam" id="PF01568">
    <property type="entry name" value="Molydop_binding"/>
    <property type="match status" value="1"/>
</dbReference>
<evidence type="ECO:0000256" key="5">
    <source>
        <dbReference type="SAM" id="MobiDB-lite"/>
    </source>
</evidence>
<dbReference type="PROSITE" id="PS51669">
    <property type="entry name" value="4FE4S_MOW_BIS_MGD"/>
    <property type="match status" value="1"/>
</dbReference>
<sequence length="677" mass="73607">MISEHLTTCRLCPAFCGMKVELDGDTVVAAKGDPLHPISRGYLCPKGRNVGAFHHHPQRLDHAMVDGVRSAWDVTLDDLASRMKAIVARDGAEAIGYYTASGGAYDTAGRASIGTFFRKLGSSQRYSAVTVDCAPGMRAQQIVTGGSAEITPEWFPDDQAPKLAVTIGSNPVVSHAQLGMMLSDPVRWIRDYQALGGELWVVDPRRTETARFADHHMAIRPGSDAHLLAYLCRELLKDGANQSELDHHVAAADLATLRHALGPFDLELAATRTGLEGSQIDDLLAAIRRAGKLVITLGTGLNFTPDALLTQLLRWVILVITGSVDREGGMWVNVGWYDQLEKRERRSVSQAAPEPKTPRSRPDLPMWLGEVPCGAMVDQIENGHLKALFINGGSPLTAFPEPERLRKALRSLELLVVIDVMANELTEIATHVLPAAAMLERSDLPGGWSQHMAYTAQVVPIGADRRKTWWMFAELGRRLGFGVMDGIDPDTSTDDDVLMAIAANGRQPAEDLFAAGPRGIILPRIYGWVHDRVLPGGKWQIAPDALIDRLPDLLKPVERPDSLRLVSGRELHNHNRMAYGRYGHKRFDANDLPTIGIHPEDAARQGVSQGDAVTVKGDRGSLSGTVRIDHSLLRGTLHLTHGALGRNACELVSSEIDPATGQPVMMSAIPVEIALAS</sequence>
<dbReference type="PANTHER" id="PTHR43742:SF6">
    <property type="entry name" value="OXIDOREDUCTASE YYAE-RELATED"/>
    <property type="match status" value="1"/>
</dbReference>
<dbReference type="GO" id="GO:0043546">
    <property type="term" value="F:molybdopterin cofactor binding"/>
    <property type="evidence" value="ECO:0007669"/>
    <property type="project" value="InterPro"/>
</dbReference>
<feature type="region of interest" description="Disordered" evidence="5">
    <location>
        <begin position="345"/>
        <end position="364"/>
    </location>
</feature>
<keyword evidence="8" id="KW-1185">Reference proteome</keyword>
<dbReference type="InterPro" id="IPR050612">
    <property type="entry name" value="Prok_Mopterin_Oxidored"/>
</dbReference>
<evidence type="ECO:0000256" key="1">
    <source>
        <dbReference type="ARBA" id="ARBA00010312"/>
    </source>
</evidence>
<dbReference type="GO" id="GO:0051536">
    <property type="term" value="F:iron-sulfur cluster binding"/>
    <property type="evidence" value="ECO:0007669"/>
    <property type="project" value="UniProtKB-KW"/>
</dbReference>
<dbReference type="PANTHER" id="PTHR43742">
    <property type="entry name" value="TRIMETHYLAMINE-N-OXIDE REDUCTASE"/>
    <property type="match status" value="1"/>
</dbReference>
<proteinExistence type="inferred from homology"/>
<dbReference type="InterPro" id="IPR006657">
    <property type="entry name" value="MoPterin_dinucl-bd_dom"/>
</dbReference>
<dbReference type="GO" id="GO:0046872">
    <property type="term" value="F:metal ion binding"/>
    <property type="evidence" value="ECO:0007669"/>
    <property type="project" value="UniProtKB-KW"/>
</dbReference>
<keyword evidence="4" id="KW-0411">Iron-sulfur</keyword>
<evidence type="ECO:0000259" key="6">
    <source>
        <dbReference type="PROSITE" id="PS51669"/>
    </source>
</evidence>
<dbReference type="Gene3D" id="3.40.50.740">
    <property type="match status" value="1"/>
</dbReference>
<accession>A0A7W7KDX5</accession>
<evidence type="ECO:0000313" key="8">
    <source>
        <dbReference type="Proteomes" id="UP000555448"/>
    </source>
</evidence>
<evidence type="ECO:0000313" key="7">
    <source>
        <dbReference type="EMBL" id="MBB4860428.1"/>
    </source>
</evidence>
<dbReference type="Gene3D" id="2.20.25.90">
    <property type="entry name" value="ADC-like domains"/>
    <property type="match status" value="1"/>
</dbReference>
<feature type="domain" description="4Fe-4S Mo/W bis-MGD-type" evidence="6">
    <location>
        <begin position="2"/>
        <end position="58"/>
    </location>
</feature>
<keyword evidence="3" id="KW-0408">Iron</keyword>
<dbReference type="EMBL" id="JACHLR010000021">
    <property type="protein sequence ID" value="MBB4860428.1"/>
    <property type="molecule type" value="Genomic_DNA"/>
</dbReference>
<dbReference type="InterPro" id="IPR009010">
    <property type="entry name" value="Asp_de-COase-like_dom_sf"/>
</dbReference>
<dbReference type="Proteomes" id="UP000555448">
    <property type="component" value="Unassembled WGS sequence"/>
</dbReference>
<dbReference type="InterPro" id="IPR006963">
    <property type="entry name" value="Mopterin_OxRdtase_4Fe-4S_dom"/>
</dbReference>
<dbReference type="Gene3D" id="3.40.228.10">
    <property type="entry name" value="Dimethylsulfoxide Reductase, domain 2"/>
    <property type="match status" value="1"/>
</dbReference>
<dbReference type="SUPFAM" id="SSF53706">
    <property type="entry name" value="Formate dehydrogenase/DMSO reductase, domains 1-3"/>
    <property type="match status" value="1"/>
</dbReference>
<dbReference type="RefSeq" id="WP_184249165.1">
    <property type="nucleotide sequence ID" value="NZ_JACHLR010000021.1"/>
</dbReference>